<dbReference type="AlphaFoldDB" id="L9XWS2"/>
<name>L9XWS2_9EURY</name>
<keyword evidence="3" id="KW-1185">Reference proteome</keyword>
<dbReference type="Gene3D" id="1.10.10.10">
    <property type="entry name" value="Winged helix-like DNA-binding domain superfamily/Winged helix DNA-binding domain"/>
    <property type="match status" value="1"/>
</dbReference>
<evidence type="ECO:0000313" key="3">
    <source>
        <dbReference type="Proteomes" id="UP000011531"/>
    </source>
</evidence>
<dbReference type="InterPro" id="IPR055768">
    <property type="entry name" value="DUF7344"/>
</dbReference>
<reference evidence="2 3" key="1">
    <citation type="journal article" date="2014" name="PLoS Genet.">
        <title>Phylogenetically driven sequencing of extremely halophilic archaea reveals strategies for static and dynamic osmo-response.</title>
        <authorList>
            <person name="Becker E.A."/>
            <person name="Seitzer P.M."/>
            <person name="Tritt A."/>
            <person name="Larsen D."/>
            <person name="Krusor M."/>
            <person name="Yao A.I."/>
            <person name="Wu D."/>
            <person name="Madern D."/>
            <person name="Eisen J.A."/>
            <person name="Darling A.E."/>
            <person name="Facciotti M.T."/>
        </authorList>
    </citation>
    <scope>NUCLEOTIDE SEQUENCE [LARGE SCALE GENOMIC DNA]</scope>
    <source>
        <strain evidence="2 3">DSM 18795</strain>
    </source>
</reference>
<dbReference type="InterPro" id="IPR036388">
    <property type="entry name" value="WH-like_DNA-bd_sf"/>
</dbReference>
<dbReference type="OrthoDB" id="194397at2157"/>
<comment type="caution">
    <text evidence="2">The sequence shown here is derived from an EMBL/GenBank/DDBJ whole genome shotgun (WGS) entry which is preliminary data.</text>
</comment>
<dbReference type="Proteomes" id="UP000011531">
    <property type="component" value="Unassembled WGS sequence"/>
</dbReference>
<sequence>MDSQDEELIRLLTDSTNRAILTVLNEASHGLSVTEVATRLISENGKELEQMTISLHHNYLPRLVEAGLITYDRGENIVTERNGTTSTAEWMDTDVLNELISRFRTGHRTDESTVGRLEGREDVYDYCRGLAERAEDELFLIYASDELLDKECLPYAERAIERGVEFHAGTKNEDAREFFREYLPEATIWDPQMDWMYQQASYPKVSRLIVADREKVAVGLWNEDADGTRTEIAMVGEGKTNPLVVLIRELLGPRLDHLDYQSDEFLEGLPFET</sequence>
<feature type="domain" description="DUF7344" evidence="1">
    <location>
        <begin position="10"/>
        <end position="79"/>
    </location>
</feature>
<gene>
    <name evidence="2" type="ORF">C492_01528</name>
</gene>
<proteinExistence type="predicted"/>
<evidence type="ECO:0000313" key="2">
    <source>
        <dbReference type="EMBL" id="ELY66220.1"/>
    </source>
</evidence>
<protein>
    <recommendedName>
        <fullName evidence="1">DUF7344 domain-containing protein</fullName>
    </recommendedName>
</protein>
<organism evidence="2 3">
    <name type="scientific">Natronococcus jeotgali DSM 18795</name>
    <dbReference type="NCBI Taxonomy" id="1227498"/>
    <lineage>
        <taxon>Archaea</taxon>
        <taxon>Methanobacteriati</taxon>
        <taxon>Methanobacteriota</taxon>
        <taxon>Stenosarchaea group</taxon>
        <taxon>Halobacteria</taxon>
        <taxon>Halobacteriales</taxon>
        <taxon>Natrialbaceae</taxon>
        <taxon>Natronococcus</taxon>
    </lineage>
</organism>
<accession>L9XWS2</accession>
<dbReference type="Pfam" id="PF24035">
    <property type="entry name" value="DUF7344"/>
    <property type="match status" value="1"/>
</dbReference>
<evidence type="ECO:0000259" key="1">
    <source>
        <dbReference type="Pfam" id="PF24035"/>
    </source>
</evidence>
<dbReference type="EMBL" id="AOIA01000018">
    <property type="protein sequence ID" value="ELY66220.1"/>
    <property type="molecule type" value="Genomic_DNA"/>
</dbReference>
<dbReference type="PATRIC" id="fig|1227498.3.peg.301"/>
<dbReference type="RefSeq" id="WP_008419837.1">
    <property type="nucleotide sequence ID" value="NZ_AOIA01000018.1"/>
</dbReference>